<name>A0ABD2QUQ9_9SOLN</name>
<gene>
    <name evidence="1" type="ORF">AABB24_040151</name>
</gene>
<feature type="non-terminal residue" evidence="1">
    <location>
        <position position="1"/>
    </location>
</feature>
<evidence type="ECO:0000313" key="2">
    <source>
        <dbReference type="Proteomes" id="UP001627284"/>
    </source>
</evidence>
<dbReference type="AlphaFoldDB" id="A0ABD2QUQ9"/>
<proteinExistence type="predicted"/>
<dbReference type="PANTHER" id="PTHR33265:SF26">
    <property type="entry name" value="OS06G0554600 PROTEIN"/>
    <property type="match status" value="1"/>
</dbReference>
<dbReference type="EMBL" id="JBJKTR010000024">
    <property type="protein sequence ID" value="KAL3322912.1"/>
    <property type="molecule type" value="Genomic_DNA"/>
</dbReference>
<protein>
    <recommendedName>
        <fullName evidence="3">Avr9/Cf-9 rapidly elicited protein 146</fullName>
    </recommendedName>
</protein>
<accession>A0ABD2QUQ9</accession>
<organism evidence="1 2">
    <name type="scientific">Solanum stoloniferum</name>
    <dbReference type="NCBI Taxonomy" id="62892"/>
    <lineage>
        <taxon>Eukaryota</taxon>
        <taxon>Viridiplantae</taxon>
        <taxon>Streptophyta</taxon>
        <taxon>Embryophyta</taxon>
        <taxon>Tracheophyta</taxon>
        <taxon>Spermatophyta</taxon>
        <taxon>Magnoliopsida</taxon>
        <taxon>eudicotyledons</taxon>
        <taxon>Gunneridae</taxon>
        <taxon>Pentapetalae</taxon>
        <taxon>asterids</taxon>
        <taxon>lamiids</taxon>
        <taxon>Solanales</taxon>
        <taxon>Solanaceae</taxon>
        <taxon>Solanoideae</taxon>
        <taxon>Solaneae</taxon>
        <taxon>Solanum</taxon>
    </lineage>
</organism>
<evidence type="ECO:0000313" key="1">
    <source>
        <dbReference type="EMBL" id="KAL3322912.1"/>
    </source>
</evidence>
<evidence type="ECO:0008006" key="3">
    <source>
        <dbReference type="Google" id="ProtNLM"/>
    </source>
</evidence>
<dbReference type="Proteomes" id="UP001627284">
    <property type="component" value="Unassembled WGS sequence"/>
</dbReference>
<reference evidence="1 2" key="1">
    <citation type="submission" date="2024-05" db="EMBL/GenBank/DDBJ databases">
        <title>De novo assembly of an allotetraploid wild potato.</title>
        <authorList>
            <person name="Hosaka A.J."/>
        </authorList>
    </citation>
    <scope>NUCLEOTIDE SEQUENCE [LARGE SCALE GENOMIC DNA]</scope>
    <source>
        <tissue evidence="1">Young leaves</tissue>
    </source>
</reference>
<dbReference type="PANTHER" id="PTHR33265">
    <property type="entry name" value="AVR9/CF-9 RAPIDLY ELICITED PROTEIN-RELATED"/>
    <property type="match status" value="1"/>
</dbReference>
<keyword evidence="2" id="KW-1185">Reference proteome</keyword>
<dbReference type="InterPro" id="IPR008480">
    <property type="entry name" value="DUF761_pln"/>
</dbReference>
<sequence length="281" mass="32501">LFLSSQPNKHISLPLLFLSPTLLEIVRFHSQTDLYYYFHKYNLFFTLNQSMSQLDKFTYNNMEIEPSAPQIAGKKLWNIVRIMFYMLRKGMLKSKLMQITLQDMLKRGKIVGKAISNLMLHPPHYSSSSFTCKSNNNNDVAMSFITRREYEFSCSNSPKFPLYFANNKRRRNRTYKSGEIDVVQKVFEILNTTSTSYEAGGTTSIAVASPLALLGFGKSPNNVRKLRVTDSPFPIKDSEENYNSQVDKDAEEFIKKFYKDLKQQKKLASLESPSPYHVYAR</sequence>
<dbReference type="Pfam" id="PF05553">
    <property type="entry name" value="DUF761"/>
    <property type="match status" value="1"/>
</dbReference>
<comment type="caution">
    <text evidence="1">The sequence shown here is derived from an EMBL/GenBank/DDBJ whole genome shotgun (WGS) entry which is preliminary data.</text>
</comment>